<keyword evidence="1" id="KW-0732">Signal</keyword>
<evidence type="ECO:0000313" key="3">
    <source>
        <dbReference type="EMBL" id="KAG7284997.1"/>
    </source>
</evidence>
<feature type="signal peptide" evidence="1">
    <location>
        <begin position="1"/>
        <end position="21"/>
    </location>
</feature>
<dbReference type="PANTHER" id="PTHR30383:SF2">
    <property type="entry name" value="CELLULOSE-BINDING PROTEIN"/>
    <property type="match status" value="1"/>
</dbReference>
<dbReference type="SUPFAM" id="SSF52266">
    <property type="entry name" value="SGNH hydrolase"/>
    <property type="match status" value="1"/>
</dbReference>
<dbReference type="AlphaFoldDB" id="A0AAD4EPC3"/>
<evidence type="ECO:0000259" key="2">
    <source>
        <dbReference type="Pfam" id="PF13472"/>
    </source>
</evidence>
<organism evidence="3 4">
    <name type="scientific">Staphylotrichum longicolle</name>
    <dbReference type="NCBI Taxonomy" id="669026"/>
    <lineage>
        <taxon>Eukaryota</taxon>
        <taxon>Fungi</taxon>
        <taxon>Dikarya</taxon>
        <taxon>Ascomycota</taxon>
        <taxon>Pezizomycotina</taxon>
        <taxon>Sordariomycetes</taxon>
        <taxon>Sordariomycetidae</taxon>
        <taxon>Sordariales</taxon>
        <taxon>Chaetomiaceae</taxon>
        <taxon>Staphylotrichum</taxon>
    </lineage>
</organism>
<gene>
    <name evidence="3" type="ORF">NEMBOFW57_009615</name>
</gene>
<dbReference type="InterPro" id="IPR036514">
    <property type="entry name" value="SGNH_hydro_sf"/>
</dbReference>
<keyword evidence="4" id="KW-1185">Reference proteome</keyword>
<dbReference type="Gene3D" id="3.40.50.1110">
    <property type="entry name" value="SGNH hydrolase"/>
    <property type="match status" value="1"/>
</dbReference>
<accession>A0AAD4EPC3</accession>
<dbReference type="GO" id="GO:0004622">
    <property type="term" value="F:phosphatidylcholine lysophospholipase activity"/>
    <property type="evidence" value="ECO:0007669"/>
    <property type="project" value="TreeGrafter"/>
</dbReference>
<dbReference type="InterPro" id="IPR013830">
    <property type="entry name" value="SGNH_hydro"/>
</dbReference>
<protein>
    <recommendedName>
        <fullName evidence="2">SGNH hydrolase-type esterase domain-containing protein</fullName>
    </recommendedName>
</protein>
<comment type="caution">
    <text evidence="3">The sequence shown here is derived from an EMBL/GenBank/DDBJ whole genome shotgun (WGS) entry which is preliminary data.</text>
</comment>
<dbReference type="CDD" id="cd01833">
    <property type="entry name" value="XynB_like"/>
    <property type="match status" value="1"/>
</dbReference>
<dbReference type="PANTHER" id="PTHR30383">
    <property type="entry name" value="THIOESTERASE 1/PROTEASE 1/LYSOPHOSPHOLIPASE L1"/>
    <property type="match status" value="1"/>
</dbReference>
<sequence length="225" mass="24576">MTRSGPLLGLFVLSLLALAQGAAVRWMPLGDSITDYGCWRAWIWQRFQQDGHDVDLVGSQRAGEDCSGLPFDRDHEGHPGYQATDIAARNDLVGWLRQSPADVVTMHLGTVDLLRGLLSPPQVLAALDTLVDQMRDSNPARRIIVAQLIPLPAADQQVRDLNAAIPVWAARKNSTASPVWVVDQWTNFTSADLYDGIHPAASGDVKIADRFYPALVRAIQSMGAD</sequence>
<evidence type="ECO:0000313" key="4">
    <source>
        <dbReference type="Proteomes" id="UP001197093"/>
    </source>
</evidence>
<dbReference type="Proteomes" id="UP001197093">
    <property type="component" value="Unassembled WGS sequence"/>
</dbReference>
<name>A0AAD4EPC3_9PEZI</name>
<proteinExistence type="predicted"/>
<reference evidence="3" key="1">
    <citation type="submission" date="2023-02" db="EMBL/GenBank/DDBJ databases">
        <authorList>
            <person name="Palmer J.M."/>
        </authorList>
    </citation>
    <scope>NUCLEOTIDE SEQUENCE</scope>
    <source>
        <strain evidence="3">FW57</strain>
    </source>
</reference>
<dbReference type="Pfam" id="PF13472">
    <property type="entry name" value="Lipase_GDSL_2"/>
    <property type="match status" value="1"/>
</dbReference>
<feature type="domain" description="SGNH hydrolase-type esterase" evidence="2">
    <location>
        <begin position="29"/>
        <end position="203"/>
    </location>
</feature>
<dbReference type="InterPro" id="IPR051532">
    <property type="entry name" value="Ester_Hydrolysis_Enzymes"/>
</dbReference>
<dbReference type="EMBL" id="JAHCVI010000005">
    <property type="protein sequence ID" value="KAG7284997.1"/>
    <property type="molecule type" value="Genomic_DNA"/>
</dbReference>
<feature type="chain" id="PRO_5041918473" description="SGNH hydrolase-type esterase domain-containing protein" evidence="1">
    <location>
        <begin position="22"/>
        <end position="225"/>
    </location>
</feature>
<evidence type="ECO:0000256" key="1">
    <source>
        <dbReference type="SAM" id="SignalP"/>
    </source>
</evidence>